<feature type="chain" id="PRO_5039500886" evidence="1">
    <location>
        <begin position="19"/>
        <end position="148"/>
    </location>
</feature>
<dbReference type="GeneID" id="127565414"/>
<feature type="signal peptide" evidence="1">
    <location>
        <begin position="1"/>
        <end position="18"/>
    </location>
</feature>
<dbReference type="Proteomes" id="UP000515160">
    <property type="component" value="Chromosome 3"/>
</dbReference>
<dbReference type="Pfam" id="PF06477">
    <property type="entry name" value="DUF1091"/>
    <property type="match status" value="1"/>
</dbReference>
<dbReference type="RefSeq" id="XP_051859558.1">
    <property type="nucleotide sequence ID" value="XM_052003598.1"/>
</dbReference>
<evidence type="ECO:0000313" key="3">
    <source>
        <dbReference type="RefSeq" id="XP_051859558.1"/>
    </source>
</evidence>
<dbReference type="PANTHER" id="PTHR20898:SF0">
    <property type="entry name" value="DAEDALUS ON 3-RELATED"/>
    <property type="match status" value="1"/>
</dbReference>
<proteinExistence type="predicted"/>
<keyword evidence="1" id="KW-0732">Signal</keyword>
<dbReference type="SMART" id="SM00697">
    <property type="entry name" value="DM8"/>
    <property type="match status" value="1"/>
</dbReference>
<dbReference type="PANTHER" id="PTHR20898">
    <property type="entry name" value="DAEDALUS ON 3-RELATED-RELATED"/>
    <property type="match status" value="1"/>
</dbReference>
<evidence type="ECO:0000256" key="1">
    <source>
        <dbReference type="SAM" id="SignalP"/>
    </source>
</evidence>
<name>A0A9C6WE23_DROAB</name>
<dbReference type="InterPro" id="IPR010512">
    <property type="entry name" value="DUF1091"/>
</dbReference>
<sequence>MQMTFILCGILLIWITHKITYNESVVFKFTNAVSLHPVTNIFAEFQVFKRENGYKPWLVKTSWDLCRFLTKAYNPFAILFYRMFKEFTNINHTCPYEGDLVVEGFHLRPELLGVVLPTGDYRAATTWFVDNKKQFIVNAYAAFTEDLL</sequence>
<gene>
    <name evidence="3" type="primary">LOC127565414</name>
</gene>
<organism evidence="2 3">
    <name type="scientific">Drosophila albomicans</name>
    <name type="common">Fruit fly</name>
    <dbReference type="NCBI Taxonomy" id="7291"/>
    <lineage>
        <taxon>Eukaryota</taxon>
        <taxon>Metazoa</taxon>
        <taxon>Ecdysozoa</taxon>
        <taxon>Arthropoda</taxon>
        <taxon>Hexapoda</taxon>
        <taxon>Insecta</taxon>
        <taxon>Pterygota</taxon>
        <taxon>Neoptera</taxon>
        <taxon>Endopterygota</taxon>
        <taxon>Diptera</taxon>
        <taxon>Brachycera</taxon>
        <taxon>Muscomorpha</taxon>
        <taxon>Ephydroidea</taxon>
        <taxon>Drosophilidae</taxon>
        <taxon>Drosophila</taxon>
    </lineage>
</organism>
<dbReference type="OrthoDB" id="7859583at2759"/>
<accession>A0A9C6WE23</accession>
<reference evidence="3" key="1">
    <citation type="submission" date="2025-08" db="UniProtKB">
        <authorList>
            <consortium name="RefSeq"/>
        </authorList>
    </citation>
    <scope>IDENTIFICATION</scope>
    <source>
        <strain evidence="3">15112-1751.03</strain>
        <tissue evidence="3">Whole Adult</tissue>
    </source>
</reference>
<dbReference type="AlphaFoldDB" id="A0A9C6WE23"/>
<keyword evidence="2" id="KW-1185">Reference proteome</keyword>
<protein>
    <submittedName>
        <fullName evidence="3">Uncharacterized protein LOC127565414</fullName>
    </submittedName>
</protein>
<evidence type="ECO:0000313" key="2">
    <source>
        <dbReference type="Proteomes" id="UP000515160"/>
    </source>
</evidence>